<dbReference type="InterPro" id="IPR013216">
    <property type="entry name" value="Methyltransf_11"/>
</dbReference>
<gene>
    <name evidence="2" type="ORF">FTUN_3560</name>
</gene>
<dbReference type="Pfam" id="PF08241">
    <property type="entry name" value="Methyltransf_11"/>
    <property type="match status" value="1"/>
</dbReference>
<protein>
    <recommendedName>
        <fullName evidence="1">Methyltransferase type 11 domain-containing protein</fullName>
    </recommendedName>
</protein>
<keyword evidence="3" id="KW-1185">Reference proteome</keyword>
<dbReference type="InterPro" id="IPR029063">
    <property type="entry name" value="SAM-dependent_MTases_sf"/>
</dbReference>
<sequence length="401" mass="42926">MLPSPLDRWHDPALLDHLAQVRKPWDALTQRIARAVLAAYLPAPTGQLVEVGAGGGQLLDWLPPALAAHATHTEPSEPLLNAFRQRHPGAHAVRAEATALPVPTGSAGAVLGLCVFDTIPDLASVRDEVGRVLRPGGVVVHFLDLATSPDCLFPELIAGGELPLTNFARDPALVAVLTDEQKALLAPANEFDEVLAVGWEPFRRFVEVLEQAKHPLVAALGPYSGLHRPGRLDPERLARGFMAASADPTRLLALNRALLSLTLSARQMGREWPLRAVSSRAHIRERLRAAFGPAHGFATEFAGPVAAREIVPAGDTLPAGTRFVLRHAGRTVTRSEFPESEFGRVVSELDHSPVPPRAPGAGQIVHETTVEVFVARRNGCGNFSGRQPLSGTRDGCDRVAG</sequence>
<proteinExistence type="predicted"/>
<accession>A0A6M5YRL7</accession>
<dbReference type="AlphaFoldDB" id="A0A6M5YRL7"/>
<dbReference type="RefSeq" id="WP_171471667.1">
    <property type="nucleotide sequence ID" value="NZ_CP053452.2"/>
</dbReference>
<evidence type="ECO:0000313" key="2">
    <source>
        <dbReference type="EMBL" id="QJW96006.1"/>
    </source>
</evidence>
<dbReference type="GO" id="GO:0008757">
    <property type="term" value="F:S-adenosylmethionine-dependent methyltransferase activity"/>
    <property type="evidence" value="ECO:0007669"/>
    <property type="project" value="InterPro"/>
</dbReference>
<reference evidence="3" key="1">
    <citation type="submission" date="2020-05" db="EMBL/GenBank/DDBJ databases">
        <title>Frigoriglobus tundricola gen. nov., sp. nov., a psychrotolerant cellulolytic planctomycete of the family Gemmataceae with two divergent copies of 16S rRNA gene.</title>
        <authorList>
            <person name="Kulichevskaya I.S."/>
            <person name="Ivanova A.A."/>
            <person name="Naumoff D.G."/>
            <person name="Beletsky A.V."/>
            <person name="Rijpstra W.I.C."/>
            <person name="Sinninghe Damste J.S."/>
            <person name="Mardanov A.V."/>
            <person name="Ravin N.V."/>
            <person name="Dedysh S.N."/>
        </authorList>
    </citation>
    <scope>NUCLEOTIDE SEQUENCE [LARGE SCALE GENOMIC DNA]</scope>
    <source>
        <strain evidence="3">PL17</strain>
    </source>
</reference>
<evidence type="ECO:0000259" key="1">
    <source>
        <dbReference type="Pfam" id="PF08241"/>
    </source>
</evidence>
<dbReference type="CDD" id="cd02440">
    <property type="entry name" value="AdoMet_MTases"/>
    <property type="match status" value="1"/>
</dbReference>
<dbReference type="SUPFAM" id="SSF53335">
    <property type="entry name" value="S-adenosyl-L-methionine-dependent methyltransferases"/>
    <property type="match status" value="1"/>
</dbReference>
<dbReference type="Gene3D" id="3.40.50.150">
    <property type="entry name" value="Vaccinia Virus protein VP39"/>
    <property type="match status" value="1"/>
</dbReference>
<feature type="domain" description="Methyltransferase type 11" evidence="1">
    <location>
        <begin position="49"/>
        <end position="140"/>
    </location>
</feature>
<dbReference type="Proteomes" id="UP000503447">
    <property type="component" value="Chromosome"/>
</dbReference>
<evidence type="ECO:0000313" key="3">
    <source>
        <dbReference type="Proteomes" id="UP000503447"/>
    </source>
</evidence>
<dbReference type="KEGG" id="ftj:FTUN_3560"/>
<dbReference type="EMBL" id="CP053452">
    <property type="protein sequence ID" value="QJW96006.1"/>
    <property type="molecule type" value="Genomic_DNA"/>
</dbReference>
<organism evidence="2 3">
    <name type="scientific">Frigoriglobus tundricola</name>
    <dbReference type="NCBI Taxonomy" id="2774151"/>
    <lineage>
        <taxon>Bacteria</taxon>
        <taxon>Pseudomonadati</taxon>
        <taxon>Planctomycetota</taxon>
        <taxon>Planctomycetia</taxon>
        <taxon>Gemmatales</taxon>
        <taxon>Gemmataceae</taxon>
        <taxon>Frigoriglobus</taxon>
    </lineage>
</organism>
<name>A0A6M5YRL7_9BACT</name>